<dbReference type="EMBL" id="CAMPGE010007499">
    <property type="protein sequence ID" value="CAI2366415.1"/>
    <property type="molecule type" value="Genomic_DNA"/>
</dbReference>
<feature type="domain" description="PH" evidence="2">
    <location>
        <begin position="278"/>
        <end position="471"/>
    </location>
</feature>
<feature type="region of interest" description="Disordered" evidence="1">
    <location>
        <begin position="1"/>
        <end position="20"/>
    </location>
</feature>
<keyword evidence="4" id="KW-1185">Reference proteome</keyword>
<evidence type="ECO:0000313" key="3">
    <source>
        <dbReference type="EMBL" id="CAI2366415.1"/>
    </source>
</evidence>
<proteinExistence type="predicted"/>
<evidence type="ECO:0000256" key="1">
    <source>
        <dbReference type="SAM" id="MobiDB-lite"/>
    </source>
</evidence>
<sequence>MGNEQSQLRVGEENLDLPDESYEYQVNDKVEAVSEYYKPKRDALKSSQFTFHPCSSRLMKEDLMDEASTKPHLNFDDPVPKISGEKEIESPRNIEIIEEEDYSEIVVEERETLISSSSIAATSEYLQPDDGFESTPEKKLFASHYQNTIYDHTLSNREESSEQLVWKKEESLTFENPLSEVYDDSTQNRPVHKDSYIVCSFGNKENMMDKENINEKESLKSEQTLHASNVMMFGNKSKLKIEEDNKDKGRSHRNFFGTDLWFTWLGMSLAQLCDPKDPIVKEGKLYRYKPGLNDTYITRWCQITKKVFRVYKNQMCAKGFGAKPILAIPLYALKNVKKSKFKTPKNSKMSSDSQKICQNQFELTYKDEILTEIMMEFLESKCLDEDEEYGNTSERVAEEPSHLQAKLEILKCTLLSNEPFKIDSKTQTLNNNSSWSNREGEWFLAEKRLLFSTKSLKELNGWLSCWKKIFSHNK</sequence>
<dbReference type="SUPFAM" id="SSF50729">
    <property type="entry name" value="PH domain-like"/>
    <property type="match status" value="1"/>
</dbReference>
<dbReference type="PROSITE" id="PS50003">
    <property type="entry name" value="PH_DOMAIN"/>
    <property type="match status" value="1"/>
</dbReference>
<name>A0AAD1X9V6_EUPCR</name>
<evidence type="ECO:0000313" key="4">
    <source>
        <dbReference type="Proteomes" id="UP001295684"/>
    </source>
</evidence>
<organism evidence="3 4">
    <name type="scientific">Euplotes crassus</name>
    <dbReference type="NCBI Taxonomy" id="5936"/>
    <lineage>
        <taxon>Eukaryota</taxon>
        <taxon>Sar</taxon>
        <taxon>Alveolata</taxon>
        <taxon>Ciliophora</taxon>
        <taxon>Intramacronucleata</taxon>
        <taxon>Spirotrichea</taxon>
        <taxon>Hypotrichia</taxon>
        <taxon>Euplotida</taxon>
        <taxon>Euplotidae</taxon>
        <taxon>Moneuplotes</taxon>
    </lineage>
</organism>
<dbReference type="InterPro" id="IPR001849">
    <property type="entry name" value="PH_domain"/>
</dbReference>
<evidence type="ECO:0000259" key="2">
    <source>
        <dbReference type="PROSITE" id="PS50003"/>
    </source>
</evidence>
<accession>A0AAD1X9V6</accession>
<dbReference type="SMART" id="SM00233">
    <property type="entry name" value="PH"/>
    <property type="match status" value="1"/>
</dbReference>
<protein>
    <recommendedName>
        <fullName evidence="2">PH domain-containing protein</fullName>
    </recommendedName>
</protein>
<dbReference type="AlphaFoldDB" id="A0AAD1X9V6"/>
<reference evidence="3" key="1">
    <citation type="submission" date="2023-07" db="EMBL/GenBank/DDBJ databases">
        <authorList>
            <consortium name="AG Swart"/>
            <person name="Singh M."/>
            <person name="Singh A."/>
            <person name="Seah K."/>
            <person name="Emmerich C."/>
        </authorList>
    </citation>
    <scope>NUCLEOTIDE SEQUENCE</scope>
    <source>
        <strain evidence="3">DP1</strain>
    </source>
</reference>
<gene>
    <name evidence="3" type="ORF">ECRASSUSDP1_LOCUS7688</name>
</gene>
<dbReference type="Proteomes" id="UP001295684">
    <property type="component" value="Unassembled WGS sequence"/>
</dbReference>
<comment type="caution">
    <text evidence="3">The sequence shown here is derived from an EMBL/GenBank/DDBJ whole genome shotgun (WGS) entry which is preliminary data.</text>
</comment>